<proteinExistence type="predicted"/>
<dbReference type="Proteomes" id="UP000809349">
    <property type="component" value="Unassembled WGS sequence"/>
</dbReference>
<dbReference type="RefSeq" id="WP_223470276.1">
    <property type="nucleotide sequence ID" value="NZ_JAFBIL020000009.1"/>
</dbReference>
<organism evidence="2 3">
    <name type="scientific">Massilia soli</name>
    <dbReference type="NCBI Taxonomy" id="2792854"/>
    <lineage>
        <taxon>Bacteria</taxon>
        <taxon>Pseudomonadati</taxon>
        <taxon>Pseudomonadota</taxon>
        <taxon>Betaproteobacteria</taxon>
        <taxon>Burkholderiales</taxon>
        <taxon>Oxalobacteraceae</taxon>
        <taxon>Telluria group</taxon>
        <taxon>Massilia</taxon>
    </lineage>
</organism>
<evidence type="ECO:0000259" key="1">
    <source>
        <dbReference type="Pfam" id="PF08241"/>
    </source>
</evidence>
<evidence type="ECO:0000313" key="2">
    <source>
        <dbReference type="EMBL" id="MBZ2209725.1"/>
    </source>
</evidence>
<comment type="caution">
    <text evidence="2">The sequence shown here is derived from an EMBL/GenBank/DDBJ whole genome shotgun (WGS) entry which is preliminary data.</text>
</comment>
<sequence length="266" mass="29340">MSAEPGWRSRRDDGAPYLFEERGAREAAQQRLAVIAATLARKTGRHGAPMQVADVGCGAGVQCRLWAARGHQVYGADINKALIALARKRAREAGLEISYEVASATALPWPDRSMDLCIVPELIEHVADWRGCLAEFVRILKPGGALYLSTSNMLCPVQDEFDLPLYSWYPGFVKRHYEDLACTSRPDLACYALQPAINWFTWYGLRNHLARHGLRSIDRFDMLEASAQGSPAARAALRLVLALPPLRFCAHVATPSTTLMAIKPAP</sequence>
<reference evidence="2 3" key="1">
    <citation type="submission" date="2021-01" db="EMBL/GenBank/DDBJ databases">
        <authorList>
            <person name="Ruan W."/>
            <person name="Khan S.A."/>
            <person name="Jeon C.O."/>
        </authorList>
    </citation>
    <scope>NUCLEOTIDE SEQUENCE [LARGE SCALE GENOMIC DNA]</scope>
    <source>
        <strain evidence="2 3">R798</strain>
    </source>
</reference>
<keyword evidence="3" id="KW-1185">Reference proteome</keyword>
<protein>
    <submittedName>
        <fullName evidence="2">Class I SAM-dependent methyltransferase</fullName>
    </submittedName>
</protein>
<gene>
    <name evidence="2" type="ORF">I4X03_020845</name>
</gene>
<keyword evidence="2" id="KW-0808">Transferase</keyword>
<dbReference type="GO" id="GO:0032259">
    <property type="term" value="P:methylation"/>
    <property type="evidence" value="ECO:0007669"/>
    <property type="project" value="UniProtKB-KW"/>
</dbReference>
<dbReference type="GO" id="GO:0008168">
    <property type="term" value="F:methyltransferase activity"/>
    <property type="evidence" value="ECO:0007669"/>
    <property type="project" value="UniProtKB-KW"/>
</dbReference>
<accession>A0ABS7SUW1</accession>
<keyword evidence="2" id="KW-0489">Methyltransferase</keyword>
<dbReference type="PANTHER" id="PTHR43591">
    <property type="entry name" value="METHYLTRANSFERASE"/>
    <property type="match status" value="1"/>
</dbReference>
<dbReference type="InterPro" id="IPR029063">
    <property type="entry name" value="SAM-dependent_MTases_sf"/>
</dbReference>
<dbReference type="Gene3D" id="3.40.50.150">
    <property type="entry name" value="Vaccinia Virus protein VP39"/>
    <property type="match status" value="1"/>
</dbReference>
<evidence type="ECO:0000313" key="3">
    <source>
        <dbReference type="Proteomes" id="UP000809349"/>
    </source>
</evidence>
<reference evidence="2 3" key="2">
    <citation type="submission" date="2021-08" db="EMBL/GenBank/DDBJ databases">
        <title>Massilia sp. R798.</title>
        <authorList>
            <person name="Baek J.H."/>
            <person name="Jung H.S."/>
            <person name="Kim K.R."/>
            <person name="Jeon C.O."/>
        </authorList>
    </citation>
    <scope>NUCLEOTIDE SEQUENCE [LARGE SCALE GENOMIC DNA]</scope>
    <source>
        <strain evidence="2 3">R798</strain>
    </source>
</reference>
<dbReference type="SUPFAM" id="SSF53335">
    <property type="entry name" value="S-adenosyl-L-methionine-dependent methyltransferases"/>
    <property type="match status" value="1"/>
</dbReference>
<dbReference type="CDD" id="cd02440">
    <property type="entry name" value="AdoMet_MTases"/>
    <property type="match status" value="1"/>
</dbReference>
<dbReference type="Pfam" id="PF08241">
    <property type="entry name" value="Methyltransf_11"/>
    <property type="match status" value="1"/>
</dbReference>
<feature type="domain" description="Methyltransferase type 11" evidence="1">
    <location>
        <begin position="54"/>
        <end position="147"/>
    </location>
</feature>
<dbReference type="EMBL" id="JAFBIL020000009">
    <property type="protein sequence ID" value="MBZ2209725.1"/>
    <property type="molecule type" value="Genomic_DNA"/>
</dbReference>
<name>A0ABS7SUW1_9BURK</name>
<dbReference type="InterPro" id="IPR013216">
    <property type="entry name" value="Methyltransf_11"/>
</dbReference>